<dbReference type="Proteomes" id="UP000887013">
    <property type="component" value="Unassembled WGS sequence"/>
</dbReference>
<keyword evidence="1" id="KW-0472">Membrane</keyword>
<keyword evidence="1" id="KW-0812">Transmembrane</keyword>
<evidence type="ECO:0000313" key="3">
    <source>
        <dbReference type="Proteomes" id="UP000887013"/>
    </source>
</evidence>
<dbReference type="AlphaFoldDB" id="A0A8X6UBT1"/>
<comment type="caution">
    <text evidence="2">The sequence shown here is derived from an EMBL/GenBank/DDBJ whole genome shotgun (WGS) entry which is preliminary data.</text>
</comment>
<keyword evidence="3" id="KW-1185">Reference proteome</keyword>
<accession>A0A8X6UBT1</accession>
<reference evidence="2" key="1">
    <citation type="submission" date="2020-08" db="EMBL/GenBank/DDBJ databases">
        <title>Multicomponent nature underlies the extraordinary mechanical properties of spider dragline silk.</title>
        <authorList>
            <person name="Kono N."/>
            <person name="Nakamura H."/>
            <person name="Mori M."/>
            <person name="Yoshida Y."/>
            <person name="Ohtoshi R."/>
            <person name="Malay A.D."/>
            <person name="Moran D.A.P."/>
            <person name="Tomita M."/>
            <person name="Numata K."/>
            <person name="Arakawa K."/>
        </authorList>
    </citation>
    <scope>NUCLEOTIDE SEQUENCE</scope>
</reference>
<evidence type="ECO:0000313" key="2">
    <source>
        <dbReference type="EMBL" id="GFU02325.1"/>
    </source>
</evidence>
<keyword evidence="1" id="KW-1133">Transmembrane helix</keyword>
<sequence>MENGWQKTGYFSRDGAESVTIAPSLLFVPMRGNSPIFRTSARFVNLNEIIPGALSKRSEELYGYIVFFLFFFPFSSSLFLSDSDGGVLIGSHGNGLYPHMTPSAGRRHKEGGDEEKA</sequence>
<gene>
    <name evidence="2" type="ORF">NPIL_549331</name>
</gene>
<proteinExistence type="predicted"/>
<feature type="transmembrane region" description="Helical" evidence="1">
    <location>
        <begin position="61"/>
        <end position="80"/>
    </location>
</feature>
<evidence type="ECO:0000256" key="1">
    <source>
        <dbReference type="SAM" id="Phobius"/>
    </source>
</evidence>
<protein>
    <submittedName>
        <fullName evidence="2">Uncharacterized protein</fullName>
    </submittedName>
</protein>
<dbReference type="OrthoDB" id="10298835at2759"/>
<dbReference type="EMBL" id="BMAW01027483">
    <property type="protein sequence ID" value="GFU02325.1"/>
    <property type="molecule type" value="Genomic_DNA"/>
</dbReference>
<organism evidence="2 3">
    <name type="scientific">Nephila pilipes</name>
    <name type="common">Giant wood spider</name>
    <name type="synonym">Nephila maculata</name>
    <dbReference type="NCBI Taxonomy" id="299642"/>
    <lineage>
        <taxon>Eukaryota</taxon>
        <taxon>Metazoa</taxon>
        <taxon>Ecdysozoa</taxon>
        <taxon>Arthropoda</taxon>
        <taxon>Chelicerata</taxon>
        <taxon>Arachnida</taxon>
        <taxon>Araneae</taxon>
        <taxon>Araneomorphae</taxon>
        <taxon>Entelegynae</taxon>
        <taxon>Araneoidea</taxon>
        <taxon>Nephilidae</taxon>
        <taxon>Nephila</taxon>
    </lineage>
</organism>
<name>A0A8X6UBT1_NEPPI</name>